<protein>
    <submittedName>
        <fullName evidence="1">Uncharacterized protein</fullName>
    </submittedName>
</protein>
<evidence type="ECO:0000313" key="2">
    <source>
        <dbReference type="Proteomes" id="UP001162501"/>
    </source>
</evidence>
<name>A0AC59Z2V6_RANTA</name>
<reference evidence="1" key="2">
    <citation type="submission" date="2025-03" db="EMBL/GenBank/DDBJ databases">
        <authorList>
            <consortium name="ELIXIR-Norway"/>
            <consortium name="Elixir Norway"/>
        </authorList>
    </citation>
    <scope>NUCLEOTIDE SEQUENCE</scope>
</reference>
<organism evidence="1 2">
    <name type="scientific">Rangifer tarandus platyrhynchus</name>
    <name type="common">Svalbard reindeer</name>
    <dbReference type="NCBI Taxonomy" id="3082113"/>
    <lineage>
        <taxon>Eukaryota</taxon>
        <taxon>Metazoa</taxon>
        <taxon>Chordata</taxon>
        <taxon>Craniata</taxon>
        <taxon>Vertebrata</taxon>
        <taxon>Euteleostomi</taxon>
        <taxon>Mammalia</taxon>
        <taxon>Eutheria</taxon>
        <taxon>Laurasiatheria</taxon>
        <taxon>Artiodactyla</taxon>
        <taxon>Ruminantia</taxon>
        <taxon>Pecora</taxon>
        <taxon>Cervidae</taxon>
        <taxon>Odocoileinae</taxon>
        <taxon>Rangifer</taxon>
    </lineage>
</organism>
<reference evidence="1" key="1">
    <citation type="submission" date="2023-05" db="EMBL/GenBank/DDBJ databases">
        <authorList>
            <consortium name="ELIXIR-Norway"/>
        </authorList>
    </citation>
    <scope>NUCLEOTIDE SEQUENCE</scope>
</reference>
<sequence length="158" mass="17677">MHSPPGSPNHLCDLRRLTRQPPSAAGKLSLATETSKSIRGPGFSPWKPDQHYFGARNQGLLEDSQLPTSAHSWNSISNPNIRIVASAETWCTFRRFTPHGAVGAAGQPPPRRSALLWALPSMEHPGQPQEHELHGPWTQTDTDLWLNLSETWFFIRQQ</sequence>
<evidence type="ECO:0000313" key="1">
    <source>
        <dbReference type="EMBL" id="CAN0181511.1"/>
    </source>
</evidence>
<dbReference type="EMBL" id="OX596107">
    <property type="protein sequence ID" value="CAN0181511.1"/>
    <property type="molecule type" value="Genomic_DNA"/>
</dbReference>
<proteinExistence type="predicted"/>
<gene>
    <name evidence="1" type="ORF">MRATA1EN22A_LOCUS13261</name>
</gene>
<dbReference type="Proteomes" id="UP001162501">
    <property type="component" value="Chromosome 23"/>
</dbReference>
<accession>A0AC59Z2V6</accession>